<feature type="transmembrane region" description="Helical" evidence="6">
    <location>
        <begin position="217"/>
        <end position="235"/>
    </location>
</feature>
<dbReference type="Pfam" id="PF01545">
    <property type="entry name" value="Cation_efflux"/>
    <property type="match status" value="1"/>
</dbReference>
<evidence type="ECO:0000313" key="10">
    <source>
        <dbReference type="Proteomes" id="UP000039324"/>
    </source>
</evidence>
<dbReference type="Proteomes" id="UP000039324">
    <property type="component" value="Unassembled WGS sequence"/>
</dbReference>
<dbReference type="GO" id="GO:0016020">
    <property type="term" value="C:membrane"/>
    <property type="evidence" value="ECO:0007669"/>
    <property type="project" value="UniProtKB-SubCell"/>
</dbReference>
<dbReference type="InterPro" id="IPR036837">
    <property type="entry name" value="Cation_efflux_CTD_sf"/>
</dbReference>
<keyword evidence="5 6" id="KW-0472">Membrane</keyword>
<dbReference type="InterPro" id="IPR027469">
    <property type="entry name" value="Cation_efflux_TMD_sf"/>
</dbReference>
<dbReference type="OMA" id="WANIGEK"/>
<protein>
    <recommendedName>
        <fullName evidence="7">Cation efflux protein transmembrane domain-containing protein</fullName>
    </recommendedName>
</protein>
<dbReference type="Gene3D" id="3.30.70.1350">
    <property type="entry name" value="Cation efflux protein, cytoplasmic domain"/>
    <property type="match status" value="1"/>
</dbReference>
<reference evidence="9 11" key="2">
    <citation type="submission" date="2018-03" db="EMBL/GenBank/DDBJ databases">
        <authorList>
            <person name="Fogelqvist J."/>
        </authorList>
    </citation>
    <scope>NUCLEOTIDE SEQUENCE [LARGE SCALE GENOMIC DNA]</scope>
</reference>
<dbReference type="Gene3D" id="1.20.1510.10">
    <property type="entry name" value="Cation efflux protein transmembrane domain"/>
    <property type="match status" value="1"/>
</dbReference>
<dbReference type="InterPro" id="IPR058533">
    <property type="entry name" value="Cation_efflux_TM"/>
</dbReference>
<evidence type="ECO:0000256" key="6">
    <source>
        <dbReference type="SAM" id="Phobius"/>
    </source>
</evidence>
<evidence type="ECO:0000313" key="11">
    <source>
        <dbReference type="Proteomes" id="UP000290189"/>
    </source>
</evidence>
<evidence type="ECO:0000259" key="7">
    <source>
        <dbReference type="Pfam" id="PF01545"/>
    </source>
</evidence>
<dbReference type="STRING" id="37360.A0A0G4IWD8"/>
<feature type="transmembrane region" description="Helical" evidence="6">
    <location>
        <begin position="255"/>
        <end position="277"/>
    </location>
</feature>
<proteinExistence type="predicted"/>
<organism evidence="8 10">
    <name type="scientific">Plasmodiophora brassicae</name>
    <name type="common">Clubroot disease agent</name>
    <dbReference type="NCBI Taxonomy" id="37360"/>
    <lineage>
        <taxon>Eukaryota</taxon>
        <taxon>Sar</taxon>
        <taxon>Rhizaria</taxon>
        <taxon>Endomyxa</taxon>
        <taxon>Phytomyxea</taxon>
        <taxon>Plasmodiophorida</taxon>
        <taxon>Plasmodiophoridae</taxon>
        <taxon>Plasmodiophora</taxon>
    </lineage>
</organism>
<dbReference type="SUPFAM" id="SSF161111">
    <property type="entry name" value="Cation efflux protein transmembrane domain-like"/>
    <property type="match status" value="1"/>
</dbReference>
<keyword evidence="9" id="KW-0496">Mitochondrion</keyword>
<dbReference type="GO" id="GO:0008324">
    <property type="term" value="F:monoatomic cation transmembrane transporter activity"/>
    <property type="evidence" value="ECO:0007669"/>
    <property type="project" value="InterPro"/>
</dbReference>
<sequence length="445" mass="49102">MRRRWSAAGDDLEYGLLAEDKAGASTEGQVLDRQGFGAVLYRLPDGKVIRTAHDLLPYRVSHADLRRMKPALAAFYADQNAQIDDLLTMERHIHNVTADVRRPVAGTESDISSDALFYHNAILPLSNEESPERSRQTEAFWDRQVVYAITSGTCINLGLALLNIYLAYQTGSLSVAASTADTILDLLTTTILNVSAWMRRQRDPYNYPLGKTRLEPIGILLFAVVMGLAALSIFGESVQRLIEGPAAPTALSMGLLLVAYIINAACKVVVIAYCTVVTRNTSSSSSSSPCKILAKEQSFDLLTYTCGFGAASLASVGNGVIWFIDPVVAILLSIYIATSWMSDAREHICRLVGKTADSRFIAQFTYLALRHDSRICWVDDVKAVHFGENLMVEVHIGLPADMPLRDSHDVGESLQIKLEGLEIVEIAHVHTDYMYCHPWKEHNVQ</sequence>
<evidence type="ECO:0000313" key="8">
    <source>
        <dbReference type="EMBL" id="CEO99401.1"/>
    </source>
</evidence>
<gene>
    <name evidence="8" type="ORF">PBRA_001307</name>
    <name evidence="9" type="ORF">PLBR_LOCUS4622</name>
</gene>
<evidence type="ECO:0000313" key="9">
    <source>
        <dbReference type="EMBL" id="SPQ97407.1"/>
    </source>
</evidence>
<dbReference type="Proteomes" id="UP000290189">
    <property type="component" value="Unassembled WGS sequence"/>
</dbReference>
<dbReference type="EMBL" id="OVEO01000007">
    <property type="protein sequence ID" value="SPQ97407.1"/>
    <property type="molecule type" value="Genomic_DNA"/>
</dbReference>
<name>A0A0G4IWD8_PLABS</name>
<accession>A0A0G4IWD8</accession>
<dbReference type="AlphaFoldDB" id="A0A0G4IWD8"/>
<dbReference type="PANTHER" id="PTHR43840">
    <property type="entry name" value="MITOCHONDRIAL METAL TRANSPORTER 1-RELATED"/>
    <property type="match status" value="1"/>
</dbReference>
<feature type="transmembrane region" description="Helical" evidence="6">
    <location>
        <begin position="174"/>
        <end position="196"/>
    </location>
</feature>
<dbReference type="OrthoDB" id="78296at2759"/>
<evidence type="ECO:0000256" key="5">
    <source>
        <dbReference type="ARBA" id="ARBA00023136"/>
    </source>
</evidence>
<dbReference type="NCBIfam" id="TIGR01297">
    <property type="entry name" value="CDF"/>
    <property type="match status" value="1"/>
</dbReference>
<keyword evidence="2" id="KW-0813">Transport</keyword>
<dbReference type="InterPro" id="IPR050291">
    <property type="entry name" value="CDF_Transporter"/>
</dbReference>
<evidence type="ECO:0000256" key="2">
    <source>
        <dbReference type="ARBA" id="ARBA00022448"/>
    </source>
</evidence>
<dbReference type="EMBL" id="CDSF01000090">
    <property type="protein sequence ID" value="CEO99401.1"/>
    <property type="molecule type" value="Genomic_DNA"/>
</dbReference>
<dbReference type="SUPFAM" id="SSF160240">
    <property type="entry name" value="Cation efflux protein cytoplasmic domain-like"/>
    <property type="match status" value="1"/>
</dbReference>
<keyword evidence="4 6" id="KW-1133">Transmembrane helix</keyword>
<keyword evidence="10" id="KW-1185">Reference proteome</keyword>
<geneLocation type="mitochondrion" evidence="9"/>
<comment type="subcellular location">
    <subcellularLocation>
        <location evidence="1">Membrane</location>
        <topology evidence="1">Multi-pass membrane protein</topology>
    </subcellularLocation>
</comment>
<evidence type="ECO:0000256" key="4">
    <source>
        <dbReference type="ARBA" id="ARBA00022989"/>
    </source>
</evidence>
<keyword evidence="3 6" id="KW-0812">Transmembrane</keyword>
<evidence type="ECO:0000256" key="3">
    <source>
        <dbReference type="ARBA" id="ARBA00022692"/>
    </source>
</evidence>
<evidence type="ECO:0000256" key="1">
    <source>
        <dbReference type="ARBA" id="ARBA00004141"/>
    </source>
</evidence>
<dbReference type="PANTHER" id="PTHR43840:SF13">
    <property type="entry name" value="CATION EFFLUX PROTEIN CYTOPLASMIC DOMAIN-CONTAINING PROTEIN"/>
    <property type="match status" value="1"/>
</dbReference>
<dbReference type="InterPro" id="IPR002524">
    <property type="entry name" value="Cation_efflux"/>
</dbReference>
<reference evidence="8 10" key="1">
    <citation type="submission" date="2015-02" db="EMBL/GenBank/DDBJ databases">
        <authorList>
            <person name="Chooi Y.-H."/>
        </authorList>
    </citation>
    <scope>NUCLEOTIDE SEQUENCE [LARGE SCALE GENOMIC DNA]</scope>
    <source>
        <strain evidence="8">E3</strain>
    </source>
</reference>
<feature type="transmembrane region" description="Helical" evidence="6">
    <location>
        <begin position="320"/>
        <end position="341"/>
    </location>
</feature>
<feature type="domain" description="Cation efflux protein transmembrane" evidence="7">
    <location>
        <begin position="152"/>
        <end position="348"/>
    </location>
</feature>
<feature type="transmembrane region" description="Helical" evidence="6">
    <location>
        <begin position="145"/>
        <end position="168"/>
    </location>
</feature>